<dbReference type="Proteomes" id="UP001221898">
    <property type="component" value="Unassembled WGS sequence"/>
</dbReference>
<feature type="compositionally biased region" description="Low complexity" evidence="1">
    <location>
        <begin position="185"/>
        <end position="199"/>
    </location>
</feature>
<feature type="region of interest" description="Disordered" evidence="1">
    <location>
        <begin position="17"/>
        <end position="87"/>
    </location>
</feature>
<keyword evidence="3" id="KW-1185">Reference proteome</keyword>
<gene>
    <name evidence="2" type="ORF">AAFF_G00053490</name>
</gene>
<reference evidence="2" key="1">
    <citation type="journal article" date="2023" name="Science">
        <title>Genome structures resolve the early diversification of teleost fishes.</title>
        <authorList>
            <person name="Parey E."/>
            <person name="Louis A."/>
            <person name="Montfort J."/>
            <person name="Bouchez O."/>
            <person name="Roques C."/>
            <person name="Iampietro C."/>
            <person name="Lluch J."/>
            <person name="Castinel A."/>
            <person name="Donnadieu C."/>
            <person name="Desvignes T."/>
            <person name="Floi Bucao C."/>
            <person name="Jouanno E."/>
            <person name="Wen M."/>
            <person name="Mejri S."/>
            <person name="Dirks R."/>
            <person name="Jansen H."/>
            <person name="Henkel C."/>
            <person name="Chen W.J."/>
            <person name="Zahm M."/>
            <person name="Cabau C."/>
            <person name="Klopp C."/>
            <person name="Thompson A.W."/>
            <person name="Robinson-Rechavi M."/>
            <person name="Braasch I."/>
            <person name="Lecointre G."/>
            <person name="Bobe J."/>
            <person name="Postlethwait J.H."/>
            <person name="Berthelot C."/>
            <person name="Roest Crollius H."/>
            <person name="Guiguen Y."/>
        </authorList>
    </citation>
    <scope>NUCLEOTIDE SEQUENCE</scope>
    <source>
        <strain evidence="2">NC1722</strain>
    </source>
</reference>
<name>A0AAD7WEU8_9TELE</name>
<comment type="caution">
    <text evidence="2">The sequence shown here is derived from an EMBL/GenBank/DDBJ whole genome shotgun (WGS) entry which is preliminary data.</text>
</comment>
<dbReference type="EMBL" id="JAINUG010000130">
    <property type="protein sequence ID" value="KAJ8394005.1"/>
    <property type="molecule type" value="Genomic_DNA"/>
</dbReference>
<sequence length="240" mass="25493">MEPRGCGAVTLGRETECNQEGGGGGSVLSAGVRRASQQPSRGGVATERAVQSGACVRQAWQRPAGTPPGSNTAAHRGERWTPVPMKQRERRELITALLYDGRRSLSSESGLVAPWFWQQRRSAGPTPRRRFTRAAASSSPSCKHPQSASHRRPSGWPSKSRRSVSAGDRGGPWGIVGDLDADQWGSGASGSALCLLSRGGSEGSPNRRIGESSTGKQAGEEQPDDSEYNRDQAFTAGPKQ</sequence>
<accession>A0AAD7WEU8</accession>
<evidence type="ECO:0000313" key="2">
    <source>
        <dbReference type="EMBL" id="KAJ8394005.1"/>
    </source>
</evidence>
<protein>
    <submittedName>
        <fullName evidence="2">Uncharacterized protein</fullName>
    </submittedName>
</protein>
<proteinExistence type="predicted"/>
<feature type="region of interest" description="Disordered" evidence="1">
    <location>
        <begin position="114"/>
        <end position="240"/>
    </location>
</feature>
<evidence type="ECO:0000256" key="1">
    <source>
        <dbReference type="SAM" id="MobiDB-lite"/>
    </source>
</evidence>
<organism evidence="2 3">
    <name type="scientific">Aldrovandia affinis</name>
    <dbReference type="NCBI Taxonomy" id="143900"/>
    <lineage>
        <taxon>Eukaryota</taxon>
        <taxon>Metazoa</taxon>
        <taxon>Chordata</taxon>
        <taxon>Craniata</taxon>
        <taxon>Vertebrata</taxon>
        <taxon>Euteleostomi</taxon>
        <taxon>Actinopterygii</taxon>
        <taxon>Neopterygii</taxon>
        <taxon>Teleostei</taxon>
        <taxon>Notacanthiformes</taxon>
        <taxon>Halosauridae</taxon>
        <taxon>Aldrovandia</taxon>
    </lineage>
</organism>
<evidence type="ECO:0000313" key="3">
    <source>
        <dbReference type="Proteomes" id="UP001221898"/>
    </source>
</evidence>
<dbReference type="AlphaFoldDB" id="A0AAD7WEU8"/>